<evidence type="ECO:0000256" key="1">
    <source>
        <dbReference type="ARBA" id="ARBA00009766"/>
    </source>
</evidence>
<feature type="region of interest" description="Disordered" evidence="3">
    <location>
        <begin position="89"/>
        <end position="110"/>
    </location>
</feature>
<accession>A0A1M5AS40</accession>
<evidence type="ECO:0000256" key="2">
    <source>
        <dbReference type="ARBA" id="ARBA00022729"/>
    </source>
</evidence>
<dbReference type="EMBL" id="FQUS01000007">
    <property type="protein sequence ID" value="SHF32917.1"/>
    <property type="molecule type" value="Genomic_DNA"/>
</dbReference>
<keyword evidence="6" id="KW-1185">Reference proteome</keyword>
<comment type="similarity">
    <text evidence="1">Belongs to the CsgA/CsgB family.</text>
</comment>
<dbReference type="RefSeq" id="WP_073062219.1">
    <property type="nucleotide sequence ID" value="NZ_FQUS01000007.1"/>
</dbReference>
<proteinExistence type="inferred from homology"/>
<dbReference type="GO" id="GO:0007155">
    <property type="term" value="P:cell adhesion"/>
    <property type="evidence" value="ECO:0007669"/>
    <property type="project" value="InterPro"/>
</dbReference>
<name>A0A1M5AS40_9BACT</name>
<organism evidence="5 6">
    <name type="scientific">Fodinibius roseus</name>
    <dbReference type="NCBI Taxonomy" id="1194090"/>
    <lineage>
        <taxon>Bacteria</taxon>
        <taxon>Pseudomonadati</taxon>
        <taxon>Balneolota</taxon>
        <taxon>Balneolia</taxon>
        <taxon>Balneolales</taxon>
        <taxon>Balneolaceae</taxon>
        <taxon>Fodinibius</taxon>
    </lineage>
</organism>
<reference evidence="5 6" key="1">
    <citation type="submission" date="2016-11" db="EMBL/GenBank/DDBJ databases">
        <authorList>
            <person name="Jaros S."/>
            <person name="Januszkiewicz K."/>
            <person name="Wedrychowicz H."/>
        </authorList>
    </citation>
    <scope>NUCLEOTIDE SEQUENCE [LARGE SCALE GENOMIC DNA]</scope>
    <source>
        <strain evidence="5 6">DSM 21986</strain>
    </source>
</reference>
<feature type="chain" id="PRO_5012092853" evidence="4">
    <location>
        <begin position="21"/>
        <end position="273"/>
    </location>
</feature>
<sequence>MKKLTTLLFVLVFASSMAYAQNDATVDQDGNDNNATVNQTYTSGAMNEASINQIGNDNTVERLNQLGGGNWFGVTQDGDDNLVKSHAEQGSNAAESQGGSITISQTNDGNGVWDADQAGSENNATIYQDGDDVANIEAQVSPSGGSGNTILIDQMDGANSVGAFSSNGPGAYQEGEGNSMDITQNGGAAAGTESKMITGVNSNFFRGNIEGGQGLIQFGNDNEMRIDQDGASTVEFIVQDGNLNVADVMQTGNGHTASVSQVGSNNGASIIQN</sequence>
<evidence type="ECO:0000313" key="5">
    <source>
        <dbReference type="EMBL" id="SHF32917.1"/>
    </source>
</evidence>
<dbReference type="OrthoDB" id="827001at2"/>
<protein>
    <submittedName>
        <fullName evidence="5">Curlin associated repeat-containing protein</fullName>
    </submittedName>
</protein>
<dbReference type="AlphaFoldDB" id="A0A1M5AS40"/>
<keyword evidence="2 4" id="KW-0732">Signal</keyword>
<gene>
    <name evidence="5" type="ORF">SAMN05443144_107153</name>
</gene>
<evidence type="ECO:0000256" key="4">
    <source>
        <dbReference type="SAM" id="SignalP"/>
    </source>
</evidence>
<dbReference type="Pfam" id="PF07012">
    <property type="entry name" value="Curlin_rpt"/>
    <property type="match status" value="2"/>
</dbReference>
<feature type="compositionally biased region" description="Polar residues" evidence="3">
    <location>
        <begin position="89"/>
        <end position="109"/>
    </location>
</feature>
<dbReference type="InterPro" id="IPR009742">
    <property type="entry name" value="Curlin_rpt"/>
</dbReference>
<evidence type="ECO:0000256" key="3">
    <source>
        <dbReference type="SAM" id="MobiDB-lite"/>
    </source>
</evidence>
<evidence type="ECO:0000313" key="6">
    <source>
        <dbReference type="Proteomes" id="UP000184041"/>
    </source>
</evidence>
<feature type="signal peptide" evidence="4">
    <location>
        <begin position="1"/>
        <end position="20"/>
    </location>
</feature>
<dbReference type="GO" id="GO:0009289">
    <property type="term" value="C:pilus"/>
    <property type="evidence" value="ECO:0007669"/>
    <property type="project" value="InterPro"/>
</dbReference>
<dbReference type="Proteomes" id="UP000184041">
    <property type="component" value="Unassembled WGS sequence"/>
</dbReference>
<dbReference type="STRING" id="1194090.SAMN05443144_107153"/>